<dbReference type="InterPro" id="IPR020103">
    <property type="entry name" value="PsdUridine_synth_cat_dom_sf"/>
</dbReference>
<comment type="caution">
    <text evidence="3">The sequence shown here is derived from an EMBL/GenBank/DDBJ whole genome shotgun (WGS) entry which is preliminary data.</text>
</comment>
<dbReference type="InterPro" id="IPR050188">
    <property type="entry name" value="RluA_PseudoU_synthase"/>
</dbReference>
<dbReference type="PROSITE" id="PS01129">
    <property type="entry name" value="PSI_RLU"/>
    <property type="match status" value="1"/>
</dbReference>
<accession>A0A923T6P9</accession>
<dbReference type="GO" id="GO:0000455">
    <property type="term" value="P:enzyme-directed rRNA pseudouridine synthesis"/>
    <property type="evidence" value="ECO:0007669"/>
    <property type="project" value="TreeGrafter"/>
</dbReference>
<keyword evidence="4" id="KW-1185">Reference proteome</keyword>
<proteinExistence type="predicted"/>
<evidence type="ECO:0000256" key="1">
    <source>
        <dbReference type="SAM" id="Coils"/>
    </source>
</evidence>
<dbReference type="RefSeq" id="WP_187465764.1">
    <property type="nucleotide sequence ID" value="NZ_JACSIT010000069.1"/>
</dbReference>
<dbReference type="AlphaFoldDB" id="A0A923T6P9"/>
<dbReference type="PANTHER" id="PTHR21600">
    <property type="entry name" value="MITOCHONDRIAL RNA PSEUDOURIDINE SYNTHASE"/>
    <property type="match status" value="1"/>
</dbReference>
<dbReference type="CDD" id="cd02869">
    <property type="entry name" value="PseudoU_synth_RluA_like"/>
    <property type="match status" value="1"/>
</dbReference>
<name>A0A923T6P9_9BACT</name>
<dbReference type="Pfam" id="PF00849">
    <property type="entry name" value="PseudoU_synth_2"/>
    <property type="match status" value="1"/>
</dbReference>
<evidence type="ECO:0000313" key="3">
    <source>
        <dbReference type="EMBL" id="MBC6993655.1"/>
    </source>
</evidence>
<protein>
    <submittedName>
        <fullName evidence="3">RNA pseudouridine synthase</fullName>
    </submittedName>
</protein>
<gene>
    <name evidence="3" type="ORF">H9S92_05760</name>
</gene>
<dbReference type="PANTHER" id="PTHR21600:SF89">
    <property type="entry name" value="RIBOSOMAL LARGE SUBUNIT PSEUDOURIDINE SYNTHASE A"/>
    <property type="match status" value="1"/>
</dbReference>
<feature type="domain" description="Pseudouridine synthase RsuA/RluA-like" evidence="2">
    <location>
        <begin position="364"/>
        <end position="512"/>
    </location>
</feature>
<reference evidence="3" key="1">
    <citation type="submission" date="2020-08" db="EMBL/GenBank/DDBJ databases">
        <title>Lewinella bacteria from marine environments.</title>
        <authorList>
            <person name="Zhong Y."/>
        </authorList>
    </citation>
    <scope>NUCLEOTIDE SEQUENCE</scope>
    <source>
        <strain evidence="3">KCTC 42187</strain>
    </source>
</reference>
<feature type="coiled-coil region" evidence="1">
    <location>
        <begin position="208"/>
        <end position="235"/>
    </location>
</feature>
<dbReference type="InterPro" id="IPR006145">
    <property type="entry name" value="PsdUridine_synth_RsuA/RluA"/>
</dbReference>
<keyword evidence="1" id="KW-0175">Coiled coil</keyword>
<sequence>MTEAAPQFIPFQPPVPLAELPPRLNYPFHSAPHPLALRAAAELQQRLSTQTDWSYDFGQPGAIGAQGKMFGVLVVVNPAGEVGYLAAFSGKLADSNHLPGFVPPVYDVLQEDGFYKAGEQEVNALNARLEALENSPELAAARQALLDAEDQAATEIAAEKAALKSAKRQRAVRRDAQRDLLPPTDFQQLEAALARESVGQHFALKDLVRAWEQRLATLRATLQTYTGQVADLREQRKVLSHALQHRIFEQYRFLDAEGRERDLPDIFRETIFQTPPAGAGECAAPKLLQYAYRHGLRPVTMAEFWWGQSPASEIRKHGNFYPACRGKCEPILGHMLQGLSVEPNPLLQNPAVGKSLTVVYEDDDLLLVNKPHEMLSVPGKNIEDSVWLRAKKRYPSATGPLIVHRLDMSTSGLLLLTKNKETHKLLQHQFFKRSVQKRYIALLEGVVDGEEGTIDLPLRGDLEDRPRQIVCTTHGKTARTHWKVIGREGKRTLVHLWPVTGRTHQLRVHAAHPGGLNAPIVGDDLYGVAASRLCLHAEWIAFTHPTTRQAVAFEVPVIF</sequence>
<dbReference type="GO" id="GO:0140098">
    <property type="term" value="F:catalytic activity, acting on RNA"/>
    <property type="evidence" value="ECO:0007669"/>
    <property type="project" value="UniProtKB-ARBA"/>
</dbReference>
<feature type="coiled-coil region" evidence="1">
    <location>
        <begin position="115"/>
        <end position="169"/>
    </location>
</feature>
<dbReference type="Gene3D" id="3.30.2350.10">
    <property type="entry name" value="Pseudouridine synthase"/>
    <property type="match status" value="1"/>
</dbReference>
<organism evidence="3 4">
    <name type="scientific">Neolewinella lacunae</name>
    <dbReference type="NCBI Taxonomy" id="1517758"/>
    <lineage>
        <taxon>Bacteria</taxon>
        <taxon>Pseudomonadati</taxon>
        <taxon>Bacteroidota</taxon>
        <taxon>Saprospiria</taxon>
        <taxon>Saprospirales</taxon>
        <taxon>Lewinellaceae</taxon>
        <taxon>Neolewinella</taxon>
    </lineage>
</organism>
<dbReference type="EMBL" id="JACSIT010000069">
    <property type="protein sequence ID" value="MBC6993655.1"/>
    <property type="molecule type" value="Genomic_DNA"/>
</dbReference>
<dbReference type="GO" id="GO:0009982">
    <property type="term" value="F:pseudouridine synthase activity"/>
    <property type="evidence" value="ECO:0007669"/>
    <property type="project" value="InterPro"/>
</dbReference>
<evidence type="ECO:0000259" key="2">
    <source>
        <dbReference type="Pfam" id="PF00849"/>
    </source>
</evidence>
<dbReference type="GO" id="GO:0003723">
    <property type="term" value="F:RNA binding"/>
    <property type="evidence" value="ECO:0007669"/>
    <property type="project" value="InterPro"/>
</dbReference>
<dbReference type="Proteomes" id="UP000650081">
    <property type="component" value="Unassembled WGS sequence"/>
</dbReference>
<evidence type="ECO:0000313" key="4">
    <source>
        <dbReference type="Proteomes" id="UP000650081"/>
    </source>
</evidence>
<dbReference type="InterPro" id="IPR006224">
    <property type="entry name" value="PsdUridine_synth_RluA-like_CS"/>
</dbReference>
<dbReference type="SUPFAM" id="SSF55120">
    <property type="entry name" value="Pseudouridine synthase"/>
    <property type="match status" value="1"/>
</dbReference>